<gene>
    <name evidence="1" type="ORF">CWO92_15715</name>
</gene>
<sequence length="66" mass="7850">MPNNSKKQFEVLDNETIEDCLKRMDQEGYRPIRRIEKPIFKEVSHNGQVDYEPAGRKIIFEGRKIN</sequence>
<evidence type="ECO:0000313" key="1">
    <source>
        <dbReference type="EMBL" id="PKR83967.1"/>
    </source>
</evidence>
<evidence type="ECO:0000313" key="2">
    <source>
        <dbReference type="Proteomes" id="UP000233440"/>
    </source>
</evidence>
<dbReference type="Proteomes" id="UP000233440">
    <property type="component" value="Unassembled WGS sequence"/>
</dbReference>
<proteinExistence type="predicted"/>
<dbReference type="InterPro" id="IPR025930">
    <property type="entry name" value="NETI"/>
</dbReference>
<dbReference type="Pfam" id="PF14044">
    <property type="entry name" value="NETI"/>
    <property type="match status" value="1"/>
</dbReference>
<reference evidence="1 2" key="1">
    <citation type="submission" date="2017-11" db="EMBL/GenBank/DDBJ databases">
        <title>Bacillus camelliae sp. nov., isolated from pu'er tea.</title>
        <authorList>
            <person name="Niu L."/>
        </authorList>
    </citation>
    <scope>NUCLEOTIDE SEQUENCE [LARGE SCALE GENOMIC DNA]</scope>
    <source>
        <strain evidence="1 2">7578-1</strain>
    </source>
</reference>
<name>A0A2N3LHB8_9BACI</name>
<dbReference type="EMBL" id="PIQO01000013">
    <property type="protein sequence ID" value="PKR83967.1"/>
    <property type="molecule type" value="Genomic_DNA"/>
</dbReference>
<organism evidence="1 2">
    <name type="scientific">Heyndrickxia camelliae</name>
    <dbReference type="NCBI Taxonomy" id="1707093"/>
    <lineage>
        <taxon>Bacteria</taxon>
        <taxon>Bacillati</taxon>
        <taxon>Bacillota</taxon>
        <taxon>Bacilli</taxon>
        <taxon>Bacillales</taxon>
        <taxon>Bacillaceae</taxon>
        <taxon>Heyndrickxia</taxon>
    </lineage>
</organism>
<comment type="caution">
    <text evidence="1">The sequence shown here is derived from an EMBL/GenBank/DDBJ whole genome shotgun (WGS) entry which is preliminary data.</text>
</comment>
<accession>A0A2N3LHB8</accession>
<dbReference type="AlphaFoldDB" id="A0A2N3LHB8"/>
<keyword evidence="2" id="KW-1185">Reference proteome</keyword>
<dbReference type="RefSeq" id="WP_101355170.1">
    <property type="nucleotide sequence ID" value="NZ_PIQO01000013.1"/>
</dbReference>
<dbReference type="OrthoDB" id="2354098at2"/>
<protein>
    <submittedName>
        <fullName evidence="1">NETI motif-containing protein</fullName>
    </submittedName>
</protein>